<keyword evidence="1" id="KW-0812">Transmembrane</keyword>
<evidence type="ECO:0000313" key="3">
    <source>
        <dbReference type="Proteomes" id="UP001280121"/>
    </source>
</evidence>
<gene>
    <name evidence="2" type="ORF">Ddye_028452</name>
</gene>
<organism evidence="2 3">
    <name type="scientific">Dipteronia dyeriana</name>
    <dbReference type="NCBI Taxonomy" id="168575"/>
    <lineage>
        <taxon>Eukaryota</taxon>
        <taxon>Viridiplantae</taxon>
        <taxon>Streptophyta</taxon>
        <taxon>Embryophyta</taxon>
        <taxon>Tracheophyta</taxon>
        <taxon>Spermatophyta</taxon>
        <taxon>Magnoliopsida</taxon>
        <taxon>eudicotyledons</taxon>
        <taxon>Gunneridae</taxon>
        <taxon>Pentapetalae</taxon>
        <taxon>rosids</taxon>
        <taxon>malvids</taxon>
        <taxon>Sapindales</taxon>
        <taxon>Sapindaceae</taxon>
        <taxon>Hippocastanoideae</taxon>
        <taxon>Acereae</taxon>
        <taxon>Dipteronia</taxon>
    </lineage>
</organism>
<evidence type="ECO:0000256" key="1">
    <source>
        <dbReference type="SAM" id="Phobius"/>
    </source>
</evidence>
<keyword evidence="3" id="KW-1185">Reference proteome</keyword>
<protein>
    <recommendedName>
        <fullName evidence="4">YqgF/RNase H-like domain-containing protein</fullName>
    </recommendedName>
</protein>
<evidence type="ECO:0008006" key="4">
    <source>
        <dbReference type="Google" id="ProtNLM"/>
    </source>
</evidence>
<dbReference type="AlphaFoldDB" id="A0AAD9TR28"/>
<feature type="transmembrane region" description="Helical" evidence="1">
    <location>
        <begin position="124"/>
        <end position="141"/>
    </location>
</feature>
<dbReference type="Proteomes" id="UP001280121">
    <property type="component" value="Unassembled WGS sequence"/>
</dbReference>
<dbReference type="EMBL" id="JANJYI010000008">
    <property type="protein sequence ID" value="KAK2640657.1"/>
    <property type="molecule type" value="Genomic_DNA"/>
</dbReference>
<accession>A0AAD9TR28</accession>
<keyword evidence="1" id="KW-1133">Transmembrane helix</keyword>
<sequence>MRYVKPLDLYEQVLEKSLKVKWNGSFLAMDVGKDSVSLACSFPDCKTAVDVGTVQIARSEETTPIMVRMFQNAVKMTKAKGLIVGYPCVWMLQIYSRKIQGSLMVILMKWSHVFKILLLRYSRHTQGSLMVILMFLLLIYCRDT</sequence>
<proteinExistence type="predicted"/>
<reference evidence="2" key="1">
    <citation type="journal article" date="2023" name="Plant J.">
        <title>Genome sequences and population genomics provide insights into the demographic history, inbreeding, and mutation load of two 'living fossil' tree species of Dipteronia.</title>
        <authorList>
            <person name="Feng Y."/>
            <person name="Comes H.P."/>
            <person name="Chen J."/>
            <person name="Zhu S."/>
            <person name="Lu R."/>
            <person name="Zhang X."/>
            <person name="Li P."/>
            <person name="Qiu J."/>
            <person name="Olsen K.M."/>
            <person name="Qiu Y."/>
        </authorList>
    </citation>
    <scope>NUCLEOTIDE SEQUENCE</scope>
    <source>
        <strain evidence="2">KIB01</strain>
    </source>
</reference>
<evidence type="ECO:0000313" key="2">
    <source>
        <dbReference type="EMBL" id="KAK2640657.1"/>
    </source>
</evidence>
<name>A0AAD9TR28_9ROSI</name>
<comment type="caution">
    <text evidence="2">The sequence shown here is derived from an EMBL/GenBank/DDBJ whole genome shotgun (WGS) entry which is preliminary data.</text>
</comment>
<keyword evidence="1" id="KW-0472">Membrane</keyword>